<organism evidence="3 5">
    <name type="scientific">Mycobacterium kubicae</name>
    <dbReference type="NCBI Taxonomy" id="120959"/>
    <lineage>
        <taxon>Bacteria</taxon>
        <taxon>Bacillati</taxon>
        <taxon>Actinomycetota</taxon>
        <taxon>Actinomycetes</taxon>
        <taxon>Mycobacteriales</taxon>
        <taxon>Mycobacteriaceae</taxon>
        <taxon>Mycobacterium</taxon>
        <taxon>Mycobacterium simiae complex</taxon>
    </lineage>
</organism>
<dbReference type="InterPro" id="IPR000073">
    <property type="entry name" value="AB_hydrolase_1"/>
</dbReference>
<reference evidence="2" key="2">
    <citation type="submission" date="2020-02" db="EMBL/GenBank/DDBJ databases">
        <authorList>
            <person name="Matsumoto Y."/>
            <person name="Kinjo T."/>
            <person name="Motooka D."/>
            <person name="Nabeya D."/>
            <person name="Jung N."/>
            <person name="Uechi K."/>
            <person name="Horii T."/>
            <person name="Iida T."/>
            <person name="Fujita J."/>
            <person name="Nakamura S."/>
        </authorList>
    </citation>
    <scope>NUCLEOTIDE SEQUENCE</scope>
    <source>
        <strain evidence="2">JCM 13573</strain>
    </source>
</reference>
<dbReference type="EMBL" id="CP065047">
    <property type="protein sequence ID" value="QPI39179.1"/>
    <property type="molecule type" value="Genomic_DNA"/>
</dbReference>
<dbReference type="Gene3D" id="3.40.50.1820">
    <property type="entry name" value="alpha/beta hydrolase"/>
    <property type="match status" value="1"/>
</dbReference>
<dbReference type="GO" id="GO:0016787">
    <property type="term" value="F:hydrolase activity"/>
    <property type="evidence" value="ECO:0007669"/>
    <property type="project" value="UniProtKB-KW"/>
</dbReference>
<dbReference type="InterPro" id="IPR050228">
    <property type="entry name" value="Carboxylesterase_BioH"/>
</dbReference>
<dbReference type="Proteomes" id="UP000465306">
    <property type="component" value="Unassembled WGS sequence"/>
</dbReference>
<dbReference type="EMBL" id="BLKU01000002">
    <property type="protein sequence ID" value="GFG62911.1"/>
    <property type="molecule type" value="Genomic_DNA"/>
</dbReference>
<sequence length="268" mass="28950">MVERVPTRVGEVAYSDCGAGPVVVLLHATMHDRHDFDAIASRLVYDHRVIAVDWPGHGDSPPPSPNYRPTAASFADVLADFVAALDLPPAAFIGNSVGGFAAARLAITEPQRVSRLVLVNSGGFITSPASKLYCRALGTPVVMRRILPRFVRSYLKATSDNDRLVQERTLARARTGEGVELTAALWRSFASPEYDLRADAARITAPCLIVWGSHDTAIPLRFGRLTAARIPGSRLQTLPTGHVPFSSDPDGFLSIVEPFLVTAMGRPQ</sequence>
<reference evidence="2 4" key="1">
    <citation type="journal article" date="2019" name="Emerg. Microbes Infect.">
        <title>Comprehensive subspecies identification of 175 nontuberculous mycobacteria species based on 7547 genomic profiles.</title>
        <authorList>
            <person name="Matsumoto Y."/>
            <person name="Kinjo T."/>
            <person name="Motooka D."/>
            <person name="Nabeya D."/>
            <person name="Jung N."/>
            <person name="Uechi K."/>
            <person name="Horii T."/>
            <person name="Iida T."/>
            <person name="Fujita J."/>
            <person name="Nakamura S."/>
        </authorList>
    </citation>
    <scope>NUCLEOTIDE SEQUENCE [LARGE SCALE GENOMIC DNA]</scope>
    <source>
        <strain evidence="2 4">JCM 13573</strain>
    </source>
</reference>
<proteinExistence type="predicted"/>
<gene>
    <name evidence="2" type="primary">bioH</name>
    <name evidence="3" type="ORF">I2456_06725</name>
    <name evidence="2" type="ORF">MKUB_04010</name>
</gene>
<evidence type="ECO:0000259" key="1">
    <source>
        <dbReference type="Pfam" id="PF00561"/>
    </source>
</evidence>
<evidence type="ECO:0000313" key="4">
    <source>
        <dbReference type="Proteomes" id="UP000465306"/>
    </source>
</evidence>
<feature type="domain" description="AB hydrolase-1" evidence="1">
    <location>
        <begin position="21"/>
        <end position="247"/>
    </location>
</feature>
<dbReference type="PRINTS" id="PR00111">
    <property type="entry name" value="ABHYDROLASE"/>
</dbReference>
<keyword evidence="4" id="KW-1185">Reference proteome</keyword>
<dbReference type="KEGG" id="mku:I2456_06725"/>
<reference evidence="3" key="3">
    <citation type="submission" date="2020-11" db="EMBL/GenBank/DDBJ databases">
        <title>Intraspecies plasmid and genomic variation of Mycobacterium kubicae revealed by the complete genome sequences of two clinical isolates.</title>
        <authorList>
            <person name="Hendrix J.R."/>
            <person name="Epperson L.E."/>
            <person name="Honda J.R."/>
            <person name="Strong M."/>
        </authorList>
    </citation>
    <scope>NUCLEOTIDE SEQUENCE</scope>
    <source>
        <strain evidence="3">JCM 13573</strain>
    </source>
</reference>
<keyword evidence="3" id="KW-0378">Hydrolase</keyword>
<dbReference type="PANTHER" id="PTHR43194">
    <property type="entry name" value="HYDROLASE ALPHA/BETA FOLD FAMILY"/>
    <property type="match status" value="1"/>
</dbReference>
<dbReference type="AlphaFoldDB" id="A0AAX1JFG4"/>
<dbReference type="RefSeq" id="WP_085072827.1">
    <property type="nucleotide sequence ID" value="NZ_BLKU01000002.1"/>
</dbReference>
<dbReference type="SUPFAM" id="SSF53474">
    <property type="entry name" value="alpha/beta-Hydrolases"/>
    <property type="match status" value="1"/>
</dbReference>
<dbReference type="InterPro" id="IPR029058">
    <property type="entry name" value="AB_hydrolase_fold"/>
</dbReference>
<evidence type="ECO:0000313" key="3">
    <source>
        <dbReference type="EMBL" id="QPI39179.1"/>
    </source>
</evidence>
<dbReference type="Proteomes" id="UP000663583">
    <property type="component" value="Chromosome"/>
</dbReference>
<name>A0AAX1JFG4_9MYCO</name>
<accession>A0AAX1JFG4</accession>
<dbReference type="PANTHER" id="PTHR43194:SF5">
    <property type="entry name" value="PIMELOYL-[ACYL-CARRIER PROTEIN] METHYL ESTER ESTERASE"/>
    <property type="match status" value="1"/>
</dbReference>
<evidence type="ECO:0000313" key="2">
    <source>
        <dbReference type="EMBL" id="GFG62911.1"/>
    </source>
</evidence>
<protein>
    <submittedName>
        <fullName evidence="3">Alpha/beta hydrolase</fullName>
    </submittedName>
    <submittedName>
        <fullName evidence="2">Pimeloyl-[acyl-carrier protein] methyl ester esterase</fullName>
    </submittedName>
</protein>
<dbReference type="Pfam" id="PF00561">
    <property type="entry name" value="Abhydrolase_1"/>
    <property type="match status" value="1"/>
</dbReference>
<evidence type="ECO:0000313" key="5">
    <source>
        <dbReference type="Proteomes" id="UP000663583"/>
    </source>
</evidence>